<evidence type="ECO:0000256" key="2">
    <source>
        <dbReference type="ARBA" id="ARBA00022692"/>
    </source>
</evidence>
<evidence type="ECO:0000256" key="4">
    <source>
        <dbReference type="ARBA" id="ARBA00023136"/>
    </source>
</evidence>
<dbReference type="EMBL" id="FPBX01000005">
    <property type="protein sequence ID" value="SFU46394.1"/>
    <property type="molecule type" value="Genomic_DNA"/>
</dbReference>
<comment type="subcellular location">
    <subcellularLocation>
        <location evidence="1">Membrane</location>
        <topology evidence="1">Multi-pass membrane protein</topology>
    </subcellularLocation>
</comment>
<sequence>MQKIHFTFTSNRAASRRQALRTVAGVALMAALPLSAQARLALSTAINRTARFRALSQRMAKAYAQLFLGVLPDRAREVLTTARQLVHSGFDELDQHEWPADVAKLLAEVRTQSGRLEALTAQAPTKELVVQVAVQSDRMMDAANAATLALEKLAQGGTAKLVNLAGRQRMLTQRMAKNYNLQAPGLDSKAARDLLGADAQEFKRALDELGKAPISTPAIRTQLDLAQGQWVFFDAAVQRQTDKRGLEAVATTSERLLEVMNRLTDLYEVALKDVLG</sequence>
<dbReference type="Proteomes" id="UP000183656">
    <property type="component" value="Unassembled WGS sequence"/>
</dbReference>
<accession>A0A1I7GD56</accession>
<dbReference type="InterPro" id="IPR006311">
    <property type="entry name" value="TAT_signal"/>
</dbReference>
<keyword evidence="5" id="KW-0732">Signal</keyword>
<dbReference type="STRING" id="343013.SAMN04489707_100535"/>
<feature type="domain" description="NarX-like N-terminal" evidence="6">
    <location>
        <begin position="156"/>
        <end position="237"/>
    </location>
</feature>
<reference evidence="7 8" key="1">
    <citation type="submission" date="2016-10" db="EMBL/GenBank/DDBJ databases">
        <authorList>
            <person name="de Groot N.N."/>
        </authorList>
    </citation>
    <scope>NUCLEOTIDE SEQUENCE [LARGE SCALE GENOMIC DNA]</scope>
    <source>
        <strain evidence="7 8">R-24608</strain>
    </source>
</reference>
<evidence type="ECO:0000313" key="8">
    <source>
        <dbReference type="Proteomes" id="UP000183656"/>
    </source>
</evidence>
<gene>
    <name evidence="7" type="ORF">SAMN04489707_100535</name>
</gene>
<keyword evidence="8" id="KW-1185">Reference proteome</keyword>
<name>A0A1I7GD56_9BURK</name>
<keyword evidence="2" id="KW-0812">Transmembrane</keyword>
<evidence type="ECO:0000259" key="6">
    <source>
        <dbReference type="Pfam" id="PF13675"/>
    </source>
</evidence>
<dbReference type="AlphaFoldDB" id="A0A1I7GD56"/>
<feature type="chain" id="PRO_5010202403" evidence="5">
    <location>
        <begin position="39"/>
        <end position="276"/>
    </location>
</feature>
<feature type="signal peptide" evidence="5">
    <location>
        <begin position="1"/>
        <end position="38"/>
    </location>
</feature>
<dbReference type="RefSeq" id="WP_054257273.1">
    <property type="nucleotide sequence ID" value="NZ_CYIG01000034.1"/>
</dbReference>
<dbReference type="Pfam" id="PF13675">
    <property type="entry name" value="PilJ"/>
    <property type="match status" value="1"/>
</dbReference>
<evidence type="ECO:0000256" key="3">
    <source>
        <dbReference type="ARBA" id="ARBA00022989"/>
    </source>
</evidence>
<protein>
    <submittedName>
        <fullName evidence="7">Type IV pili methyl-accepting chemotaxis transducer N-term</fullName>
    </submittedName>
</protein>
<dbReference type="PROSITE" id="PS51318">
    <property type="entry name" value="TAT"/>
    <property type="match status" value="1"/>
</dbReference>
<dbReference type="GO" id="GO:0016020">
    <property type="term" value="C:membrane"/>
    <property type="evidence" value="ECO:0007669"/>
    <property type="project" value="UniProtKB-SubCell"/>
</dbReference>
<organism evidence="7 8">
    <name type="scientific">Paenacidovorax caeni</name>
    <dbReference type="NCBI Taxonomy" id="343013"/>
    <lineage>
        <taxon>Bacteria</taxon>
        <taxon>Pseudomonadati</taxon>
        <taxon>Pseudomonadota</taxon>
        <taxon>Betaproteobacteria</taxon>
        <taxon>Burkholderiales</taxon>
        <taxon>Comamonadaceae</taxon>
        <taxon>Paenacidovorax</taxon>
    </lineage>
</organism>
<proteinExistence type="predicted"/>
<keyword evidence="3" id="KW-1133">Transmembrane helix</keyword>
<dbReference type="InterPro" id="IPR029095">
    <property type="entry name" value="NarX-like_N"/>
</dbReference>
<evidence type="ECO:0000256" key="5">
    <source>
        <dbReference type="SAM" id="SignalP"/>
    </source>
</evidence>
<keyword evidence="4" id="KW-0472">Membrane</keyword>
<evidence type="ECO:0000313" key="7">
    <source>
        <dbReference type="EMBL" id="SFU46394.1"/>
    </source>
</evidence>
<evidence type="ECO:0000256" key="1">
    <source>
        <dbReference type="ARBA" id="ARBA00004141"/>
    </source>
</evidence>